<organism evidence="1 2">
    <name type="scientific">Panagrolaimus sp. ES5</name>
    <dbReference type="NCBI Taxonomy" id="591445"/>
    <lineage>
        <taxon>Eukaryota</taxon>
        <taxon>Metazoa</taxon>
        <taxon>Ecdysozoa</taxon>
        <taxon>Nematoda</taxon>
        <taxon>Chromadorea</taxon>
        <taxon>Rhabditida</taxon>
        <taxon>Tylenchina</taxon>
        <taxon>Panagrolaimomorpha</taxon>
        <taxon>Panagrolaimoidea</taxon>
        <taxon>Panagrolaimidae</taxon>
        <taxon>Panagrolaimus</taxon>
    </lineage>
</organism>
<reference evidence="2" key="1">
    <citation type="submission" date="2022-11" db="UniProtKB">
        <authorList>
            <consortium name="WormBaseParasite"/>
        </authorList>
    </citation>
    <scope>IDENTIFICATION</scope>
</reference>
<sequence>MKTGRHLIILSSIFVLLLTTFPCFIEAVVYKKDVMCQKFKTSTTVIEFKQTIQNWANKGPDLLSSTSMITDDSSIIKCYKACTAWLCVANDLVNYGGGCYSDYKAICTNSTEQTYGDADQFNELKQERRNFVYIYKEKRRPLQADNNLRKAVGEIFFYTRDIAQKDYFVNEFLGVALNTATPPTSTTPNIDTSTSNDNRDPKSNGFMIQFNRFKLFGMILLGLIFAQF</sequence>
<evidence type="ECO:0000313" key="1">
    <source>
        <dbReference type="Proteomes" id="UP000887579"/>
    </source>
</evidence>
<name>A0AC34G797_9BILA</name>
<evidence type="ECO:0000313" key="2">
    <source>
        <dbReference type="WBParaSite" id="ES5_v2.g25353.t1"/>
    </source>
</evidence>
<dbReference type="Proteomes" id="UP000887579">
    <property type="component" value="Unplaced"/>
</dbReference>
<protein>
    <submittedName>
        <fullName evidence="2">Apple domain-containing protein</fullName>
    </submittedName>
</protein>
<dbReference type="WBParaSite" id="ES5_v2.g25353.t1">
    <property type="protein sequence ID" value="ES5_v2.g25353.t1"/>
    <property type="gene ID" value="ES5_v2.g25353"/>
</dbReference>
<accession>A0AC34G797</accession>
<proteinExistence type="predicted"/>